<dbReference type="EMBL" id="JAPDFR010000009">
    <property type="protein sequence ID" value="KAK0383827.1"/>
    <property type="molecule type" value="Genomic_DNA"/>
</dbReference>
<name>A0AA39GAN5_SARSR</name>
<dbReference type="GO" id="GO:0005829">
    <property type="term" value="C:cytosol"/>
    <property type="evidence" value="ECO:0007669"/>
    <property type="project" value="TreeGrafter"/>
</dbReference>
<evidence type="ECO:0000313" key="3">
    <source>
        <dbReference type="Proteomes" id="UP001175261"/>
    </source>
</evidence>
<dbReference type="SUPFAM" id="SSF53335">
    <property type="entry name" value="S-adenosyl-L-methionine-dependent methyltransferases"/>
    <property type="match status" value="1"/>
</dbReference>
<dbReference type="Proteomes" id="UP001175261">
    <property type="component" value="Unassembled WGS sequence"/>
</dbReference>
<proteinExistence type="predicted"/>
<dbReference type="InterPro" id="IPR029063">
    <property type="entry name" value="SAM-dependent_MTases_sf"/>
</dbReference>
<gene>
    <name evidence="1" type="ORF">NLU13_8772</name>
    <name evidence="2" type="ORF">NLU13_9738</name>
</gene>
<reference evidence="2" key="1">
    <citation type="submission" date="2022-10" db="EMBL/GenBank/DDBJ databases">
        <title>Determination and structural analysis of whole genome sequence of Sarocladium strictum F4-1.</title>
        <authorList>
            <person name="Hu L."/>
            <person name="Jiang Y."/>
        </authorList>
    </citation>
    <scope>NUCLEOTIDE SEQUENCE</scope>
    <source>
        <strain evidence="2">F4-1</strain>
    </source>
</reference>
<evidence type="ECO:0000313" key="1">
    <source>
        <dbReference type="EMBL" id="KAK0382856.1"/>
    </source>
</evidence>
<accession>A0AA39GAN5</accession>
<sequence>MHYVRLLRAPQFDASVNDKLQLVLAITTDLGDSLLSLPQPMELVVTAHQIVDSQEVQWNLSKKGQVVWMPGSRVVKPVLSFPKKVQIALLRRQEIKLCIRVVKENSANSVRKILGVASTTGADEGLVMPAWYTLRQGLDPDHSILRRLEMGTNKENESLVQEVEILEEIGQSIARHFWDGGLTALCAIAATVTISTDELKHGPCVRHVHEVLSREGNSQILELGCGVGTLGIGLATLSANLSKDVLETEGTCNILMTDVEEAESTARSNMALFQAKFDSLEKNRTKLSYDNLDWEEGRHGRFVEEIQSRAWDLIVLADCTYNSDTLQPLVDTLSALHVSNKNAGATLATKVFIATKPRHDSERAFVGYMKAAGWDLCEEEVLPLPLLGREPESVELYLYSKA</sequence>
<dbReference type="Gene3D" id="3.40.50.150">
    <property type="entry name" value="Vaccinia Virus protein VP39"/>
    <property type="match status" value="1"/>
</dbReference>
<dbReference type="GO" id="GO:0008757">
    <property type="term" value="F:S-adenosylmethionine-dependent methyltransferase activity"/>
    <property type="evidence" value="ECO:0007669"/>
    <property type="project" value="UniProtKB-ARBA"/>
</dbReference>
<dbReference type="PANTHER" id="PTHR14614">
    <property type="entry name" value="HEPATOCELLULAR CARCINOMA-ASSOCIATED ANTIGEN"/>
    <property type="match status" value="1"/>
</dbReference>
<dbReference type="PANTHER" id="PTHR14614:SF132">
    <property type="entry name" value="PROTEIN-LYSINE METHYLTRANSFERASE C42C1.13"/>
    <property type="match status" value="1"/>
</dbReference>
<dbReference type="AlphaFoldDB" id="A0AA39GAN5"/>
<comment type="caution">
    <text evidence="2">The sequence shown here is derived from an EMBL/GenBank/DDBJ whole genome shotgun (WGS) entry which is preliminary data.</text>
</comment>
<dbReference type="Pfam" id="PF10294">
    <property type="entry name" value="Methyltransf_16"/>
    <property type="match status" value="1"/>
</dbReference>
<dbReference type="InterPro" id="IPR019410">
    <property type="entry name" value="Methyltransf_16"/>
</dbReference>
<keyword evidence="3" id="KW-1185">Reference proteome</keyword>
<organism evidence="2 3">
    <name type="scientific">Sarocladium strictum</name>
    <name type="common">Black bundle disease fungus</name>
    <name type="synonym">Acremonium strictum</name>
    <dbReference type="NCBI Taxonomy" id="5046"/>
    <lineage>
        <taxon>Eukaryota</taxon>
        <taxon>Fungi</taxon>
        <taxon>Dikarya</taxon>
        <taxon>Ascomycota</taxon>
        <taxon>Pezizomycotina</taxon>
        <taxon>Sordariomycetes</taxon>
        <taxon>Hypocreomycetidae</taxon>
        <taxon>Hypocreales</taxon>
        <taxon>Sarocladiaceae</taxon>
        <taxon>Sarocladium</taxon>
    </lineage>
</organism>
<protein>
    <submittedName>
        <fullName evidence="2">Uncharacterized protein</fullName>
    </submittedName>
</protein>
<evidence type="ECO:0000313" key="2">
    <source>
        <dbReference type="EMBL" id="KAK0383827.1"/>
    </source>
</evidence>
<dbReference type="EMBL" id="JAPDFR010000009">
    <property type="protein sequence ID" value="KAK0382856.1"/>
    <property type="molecule type" value="Genomic_DNA"/>
</dbReference>